<dbReference type="Proteomes" id="UP001549920">
    <property type="component" value="Unassembled WGS sequence"/>
</dbReference>
<dbReference type="Gene3D" id="3.15.10.30">
    <property type="entry name" value="Haemolymph juvenile hormone binding protein"/>
    <property type="match status" value="1"/>
</dbReference>
<evidence type="ECO:0000256" key="1">
    <source>
        <dbReference type="SAM" id="SignalP"/>
    </source>
</evidence>
<dbReference type="EMBL" id="JBEUOH010000013">
    <property type="protein sequence ID" value="KAL0880024.1"/>
    <property type="molecule type" value="Genomic_DNA"/>
</dbReference>
<feature type="chain" id="PRO_5045439832" evidence="1">
    <location>
        <begin position="27"/>
        <end position="252"/>
    </location>
</feature>
<accession>A0ABR3HU57</accession>
<dbReference type="PANTHER" id="PTHR11008">
    <property type="entry name" value="PROTEIN TAKEOUT-LIKE PROTEIN"/>
    <property type="match status" value="1"/>
</dbReference>
<dbReference type="SMART" id="SM00700">
    <property type="entry name" value="JHBP"/>
    <property type="match status" value="1"/>
</dbReference>
<dbReference type="InterPro" id="IPR010562">
    <property type="entry name" value="Haemolymph_juvenile_hormone-bd"/>
</dbReference>
<dbReference type="Pfam" id="PF06585">
    <property type="entry name" value="JHBP"/>
    <property type="match status" value="1"/>
</dbReference>
<sequence length="252" mass="28471">MRHFGLNCGRYISIVLFCLVIEFVRASPSPSKRTCDNSKPECLRKTLQKALPNFMKGIPELGVEVLDPFYIDKLEMVLAGGLKIQFLDGHSKGLRKCVVEKARVAHDVIETQFLCNLTIKGKYKSIGRLLMFPINGDGDAAIRCKNLRITQILKMRSVKGFGGTHLEIVNAQTNHSYDGQIQYNLTNLIKGSPETSKILLDFMNQNWHLVAQEFGDPLIDFGVKIILRNVKKLLSKVPMKQLFQTWEPVPPT</sequence>
<name>A0ABR3HU57_LOXSC</name>
<dbReference type="PANTHER" id="PTHR11008:SF41">
    <property type="entry name" value="RE70318P"/>
    <property type="match status" value="1"/>
</dbReference>
<proteinExistence type="predicted"/>
<feature type="signal peptide" evidence="1">
    <location>
        <begin position="1"/>
        <end position="26"/>
    </location>
</feature>
<organism evidence="2 3">
    <name type="scientific">Loxostege sticticalis</name>
    <name type="common">Beet webworm moth</name>
    <dbReference type="NCBI Taxonomy" id="481309"/>
    <lineage>
        <taxon>Eukaryota</taxon>
        <taxon>Metazoa</taxon>
        <taxon>Ecdysozoa</taxon>
        <taxon>Arthropoda</taxon>
        <taxon>Hexapoda</taxon>
        <taxon>Insecta</taxon>
        <taxon>Pterygota</taxon>
        <taxon>Neoptera</taxon>
        <taxon>Endopterygota</taxon>
        <taxon>Lepidoptera</taxon>
        <taxon>Glossata</taxon>
        <taxon>Ditrysia</taxon>
        <taxon>Pyraloidea</taxon>
        <taxon>Crambidae</taxon>
        <taxon>Pyraustinae</taxon>
        <taxon>Loxostege</taxon>
    </lineage>
</organism>
<comment type="caution">
    <text evidence="2">The sequence shown here is derived from an EMBL/GenBank/DDBJ whole genome shotgun (WGS) entry which is preliminary data.</text>
</comment>
<evidence type="ECO:0000313" key="3">
    <source>
        <dbReference type="Proteomes" id="UP001549920"/>
    </source>
</evidence>
<keyword evidence="1" id="KW-0732">Signal</keyword>
<reference evidence="2 3" key="1">
    <citation type="submission" date="2024-06" db="EMBL/GenBank/DDBJ databases">
        <title>A chromosome-level genome assembly of beet webworm, Loxostege sticticalis.</title>
        <authorList>
            <person name="Zhang Y."/>
        </authorList>
    </citation>
    <scope>NUCLEOTIDE SEQUENCE [LARGE SCALE GENOMIC DNA]</scope>
    <source>
        <strain evidence="2">AQ026</strain>
        <tissue evidence="2">Whole body</tissue>
    </source>
</reference>
<dbReference type="InterPro" id="IPR038606">
    <property type="entry name" value="To_sf"/>
</dbReference>
<protein>
    <submittedName>
        <fullName evidence="2">Uncharacterized protein</fullName>
    </submittedName>
</protein>
<keyword evidence="3" id="KW-1185">Reference proteome</keyword>
<gene>
    <name evidence="2" type="ORF">ABMA27_002522</name>
</gene>
<evidence type="ECO:0000313" key="2">
    <source>
        <dbReference type="EMBL" id="KAL0880024.1"/>
    </source>
</evidence>